<dbReference type="Gene3D" id="3.90.25.10">
    <property type="entry name" value="UDP-galactose 4-epimerase, domain 1"/>
    <property type="match status" value="1"/>
</dbReference>
<evidence type="ECO:0000256" key="4">
    <source>
        <dbReference type="ARBA" id="ARBA00023235"/>
    </source>
</evidence>
<evidence type="ECO:0000313" key="8">
    <source>
        <dbReference type="Proteomes" id="UP000264880"/>
    </source>
</evidence>
<keyword evidence="2 5" id="KW-0521">NADP</keyword>
<comment type="caution">
    <text evidence="5">Lacks conserved residue(s) required for the propagation of feature annotation.</text>
</comment>
<feature type="site" description="Important for catalytic activity" evidence="5">
    <location>
        <position position="110"/>
    </location>
</feature>
<keyword evidence="5" id="KW-0511">Multifunctional enzyme</keyword>
<dbReference type="Proteomes" id="UP000264880">
    <property type="component" value="Chromosome"/>
</dbReference>
<dbReference type="EC" id="1.1.1.271" evidence="5"/>
<feature type="binding site" evidence="5">
    <location>
        <position position="203"/>
    </location>
    <ligand>
        <name>substrate</name>
    </ligand>
</feature>
<comment type="similarity">
    <text evidence="1 5">Belongs to the NAD(P)-dependent epimerase/dehydratase family. Fucose synthase subfamily.</text>
</comment>
<dbReference type="GO" id="GO:0050577">
    <property type="term" value="F:GDP-L-fucose synthase activity"/>
    <property type="evidence" value="ECO:0007669"/>
    <property type="project" value="UniProtKB-UniRule"/>
</dbReference>
<feature type="binding site" evidence="5">
    <location>
        <position position="210"/>
    </location>
    <ligand>
        <name>substrate</name>
    </ligand>
</feature>
<dbReference type="PANTHER" id="PTHR43238">
    <property type="entry name" value="GDP-L-FUCOSE SYNTHASE"/>
    <property type="match status" value="1"/>
</dbReference>
<evidence type="ECO:0000313" key="7">
    <source>
        <dbReference type="EMBL" id="ASJ21383.1"/>
    </source>
</evidence>
<dbReference type="PANTHER" id="PTHR43238:SF1">
    <property type="entry name" value="GDP-L-FUCOSE SYNTHASE"/>
    <property type="match status" value="1"/>
</dbReference>
<evidence type="ECO:0000256" key="5">
    <source>
        <dbReference type="HAMAP-Rule" id="MF_00956"/>
    </source>
</evidence>
<feature type="binding site" evidence="5">
    <location>
        <begin position="106"/>
        <end position="109"/>
    </location>
    <ligand>
        <name>NADP(+)</name>
        <dbReference type="ChEBI" id="CHEBI:58349"/>
    </ligand>
</feature>
<keyword evidence="8" id="KW-1185">Reference proteome</keyword>
<dbReference type="Gene3D" id="3.40.50.720">
    <property type="entry name" value="NAD(P)-binding Rossmann-like Domain"/>
    <property type="match status" value="1"/>
</dbReference>
<dbReference type="KEGG" id="bhp:BHAMNSH16_06890"/>
<feature type="active site" description="Proton donor/acceptor" evidence="5">
    <location>
        <position position="137"/>
    </location>
</feature>
<feature type="binding site" evidence="5">
    <location>
        <begin position="11"/>
        <end position="17"/>
    </location>
    <ligand>
        <name>NADP(+)</name>
        <dbReference type="ChEBI" id="CHEBI:58349"/>
    </ligand>
</feature>
<dbReference type="AlphaFoldDB" id="A0AAC9TTV0"/>
<dbReference type="RefSeq" id="WP_069732273.1">
    <property type="nucleotide sequence ID" value="NZ_CP019914.1"/>
</dbReference>
<dbReference type="Pfam" id="PF01370">
    <property type="entry name" value="Epimerase"/>
    <property type="match status" value="1"/>
</dbReference>
<feature type="binding site" evidence="5">
    <location>
        <begin position="164"/>
        <end position="167"/>
    </location>
    <ligand>
        <name>NADP(+)</name>
        <dbReference type="ChEBI" id="CHEBI:58349"/>
    </ligand>
</feature>
<comment type="pathway">
    <text evidence="5">Nucleotide-sugar biosynthesis; GDP-L-fucose biosynthesis via de novo pathway; GDP-L-fucose from GDP-alpha-D-mannose: step 2/2.</text>
</comment>
<feature type="site" description="Important for catalytic activity" evidence="5">
    <location>
        <position position="108"/>
    </location>
</feature>
<dbReference type="HAMAP" id="MF_00956">
    <property type="entry name" value="GDP_fucose_synth"/>
    <property type="match status" value="1"/>
</dbReference>
<name>A0AAC9TTV0_9SPIR</name>
<dbReference type="CDD" id="cd05239">
    <property type="entry name" value="GDP_FS_SDR_e"/>
    <property type="match status" value="1"/>
</dbReference>
<feature type="binding site" evidence="5">
    <location>
        <position position="180"/>
    </location>
    <ligand>
        <name>NADP(+)</name>
        <dbReference type="ChEBI" id="CHEBI:58349"/>
    </ligand>
</feature>
<evidence type="ECO:0000256" key="2">
    <source>
        <dbReference type="ARBA" id="ARBA00022857"/>
    </source>
</evidence>
<dbReference type="SUPFAM" id="SSF51735">
    <property type="entry name" value="NAD(P)-binding Rossmann-fold domains"/>
    <property type="match status" value="1"/>
</dbReference>
<evidence type="ECO:0000256" key="3">
    <source>
        <dbReference type="ARBA" id="ARBA00023002"/>
    </source>
</evidence>
<reference evidence="7 8" key="1">
    <citation type="submission" date="2017-02" db="EMBL/GenBank/DDBJ databases">
        <title>Complete genome sequence of Brachyspira hampsonii genomovar I strain NSH-16 (ATCC BAA-2463).</title>
        <authorList>
            <person name="Mirajkar N.S."/>
            <person name="Gebhart C.J."/>
        </authorList>
    </citation>
    <scope>NUCLEOTIDE SEQUENCE [LARGE SCALE GENOMIC DNA]</scope>
    <source>
        <strain evidence="7 8">NSH-16</strain>
    </source>
</reference>
<evidence type="ECO:0000259" key="6">
    <source>
        <dbReference type="Pfam" id="PF01370"/>
    </source>
</evidence>
<feature type="binding site" evidence="5">
    <location>
        <position position="141"/>
    </location>
    <ligand>
        <name>NADP(+)</name>
        <dbReference type="ChEBI" id="CHEBI:58349"/>
    </ligand>
</feature>
<dbReference type="GO" id="GO:0070401">
    <property type="term" value="F:NADP+ binding"/>
    <property type="evidence" value="ECO:0007669"/>
    <property type="project" value="UniProtKB-UniRule"/>
</dbReference>
<gene>
    <name evidence="5" type="primary">fcl</name>
    <name evidence="7" type="ORF">BHAMNSH16_06890</name>
</gene>
<dbReference type="InterPro" id="IPR036291">
    <property type="entry name" value="NAD(P)-bd_dom_sf"/>
</dbReference>
<proteinExistence type="inferred from homology"/>
<keyword evidence="4 5" id="KW-0413">Isomerase</keyword>
<accession>A0AAC9TTV0</accession>
<dbReference type="InterPro" id="IPR001509">
    <property type="entry name" value="Epimerase_deHydtase"/>
</dbReference>
<comment type="function">
    <text evidence="5">Catalyzes the two-step NADP-dependent conversion of GDP-4-dehydro-6-deoxy-D-mannose to GDP-fucose, involving an epimerase and a reductase reaction.</text>
</comment>
<keyword evidence="3 5" id="KW-0560">Oxidoreductase</keyword>
<feature type="domain" description="NAD-dependent epimerase/dehydratase" evidence="6">
    <location>
        <begin position="7"/>
        <end position="237"/>
    </location>
</feature>
<protein>
    <recommendedName>
        <fullName evidence="5">GDP-L-fucose synthase</fullName>
        <ecNumber evidence="5">1.1.1.271</ecNumber>
    </recommendedName>
    <alternativeName>
        <fullName evidence="5">GDP-4-keto-6-deoxy-D-mannose-3,5-epimerase-4-reductase</fullName>
    </alternativeName>
</protein>
<feature type="binding site" evidence="5">
    <location>
        <position position="188"/>
    </location>
    <ligand>
        <name>substrate</name>
    </ligand>
</feature>
<dbReference type="GO" id="GO:0016853">
    <property type="term" value="F:isomerase activity"/>
    <property type="evidence" value="ECO:0007669"/>
    <property type="project" value="UniProtKB-KW"/>
</dbReference>
<dbReference type="InterPro" id="IPR028614">
    <property type="entry name" value="GDP_fucose/colitose_synth"/>
</dbReference>
<evidence type="ECO:0000256" key="1">
    <source>
        <dbReference type="ARBA" id="ARBA00005959"/>
    </source>
</evidence>
<comment type="catalytic activity">
    <reaction evidence="5">
        <text>GDP-beta-L-fucose + NADP(+) = GDP-4-dehydro-alpha-D-rhamnose + NADPH + H(+)</text>
        <dbReference type="Rhea" id="RHEA:18885"/>
        <dbReference type="ChEBI" id="CHEBI:15378"/>
        <dbReference type="ChEBI" id="CHEBI:57273"/>
        <dbReference type="ChEBI" id="CHEBI:57783"/>
        <dbReference type="ChEBI" id="CHEBI:57964"/>
        <dbReference type="ChEBI" id="CHEBI:58349"/>
        <dbReference type="EC" id="1.1.1.271"/>
    </reaction>
</comment>
<dbReference type="EMBL" id="CP019914">
    <property type="protein sequence ID" value="ASJ21383.1"/>
    <property type="molecule type" value="Genomic_DNA"/>
</dbReference>
<dbReference type="GO" id="GO:0042351">
    <property type="term" value="P:'de novo' GDP-L-fucose biosynthetic process"/>
    <property type="evidence" value="ECO:0007669"/>
    <property type="project" value="UniProtKB-UniRule"/>
</dbReference>
<sequence>MNKDDKIYIAGHRGLAGSSIVRKLKENGFNNLVLRTSSEINLCNYNDTLELFETEKPNYVFMCAGTVGGIMANKKYPVEFTQNNILMTINILSLSHKYNVKKLLYLGSSCIYPKECKQPIEEEYLMSGRLEDTNEGYALAKVTGVYLTSYYRREYGVNFISCIPSNLYGINDNYDDNNSHVVSSLIKRFHEAKIKNINEVTVWGDGTPLREFTYTDDFADACIFLMNNYDGERHVHVGSNYEYTISELAKIVAKVVDYKGNIKFDTSYPNGMKRKVLNSNFILSMGWKPKTSFEDGLRLTYKDYIDNLNKNNIRKNNIRNDLI</sequence>
<organism evidence="7 8">
    <name type="scientific">Brachyspira hampsonii</name>
    <dbReference type="NCBI Taxonomy" id="1287055"/>
    <lineage>
        <taxon>Bacteria</taxon>
        <taxon>Pseudomonadati</taxon>
        <taxon>Spirochaetota</taxon>
        <taxon>Spirochaetia</taxon>
        <taxon>Brachyspirales</taxon>
        <taxon>Brachyspiraceae</taxon>
        <taxon>Brachyspira</taxon>
    </lineage>
</organism>